<feature type="domain" description="RING-type" evidence="2">
    <location>
        <begin position="66"/>
        <end position="114"/>
    </location>
</feature>
<dbReference type="PANTHER" id="PTHR10579:SF47">
    <property type="entry name" value="OS09G0298500 PROTEIN"/>
    <property type="match status" value="1"/>
</dbReference>
<evidence type="ECO:0000256" key="1">
    <source>
        <dbReference type="PROSITE-ProRule" id="PRU00175"/>
    </source>
</evidence>
<evidence type="ECO:0000259" key="2">
    <source>
        <dbReference type="PROSITE" id="PS50089"/>
    </source>
</evidence>
<evidence type="ECO:0000313" key="5">
    <source>
        <dbReference type="Proteomes" id="UP000636800"/>
    </source>
</evidence>
<evidence type="ECO:0000313" key="4">
    <source>
        <dbReference type="EMBL" id="KAG0452068.1"/>
    </source>
</evidence>
<dbReference type="EMBL" id="JADCNM010000030">
    <property type="protein sequence ID" value="KAG0452068.1"/>
    <property type="molecule type" value="Genomic_DNA"/>
</dbReference>
<dbReference type="Proteomes" id="UP000639772">
    <property type="component" value="Unassembled WGS sequence"/>
</dbReference>
<evidence type="ECO:0000313" key="3">
    <source>
        <dbReference type="EMBL" id="KAG0452039.1"/>
    </source>
</evidence>
<dbReference type="Gene3D" id="3.30.40.10">
    <property type="entry name" value="Zinc/RING finger domain, C3HC4 (zinc finger)"/>
    <property type="match status" value="1"/>
</dbReference>
<dbReference type="OrthoDB" id="687730at2759"/>
<dbReference type="GO" id="GO:0008270">
    <property type="term" value="F:zinc ion binding"/>
    <property type="evidence" value="ECO:0007669"/>
    <property type="project" value="UniProtKB-KW"/>
</dbReference>
<reference evidence="5 6" key="1">
    <citation type="journal article" date="2020" name="Nat. Food">
        <title>A phased Vanilla planifolia genome enables genetic improvement of flavour and production.</title>
        <authorList>
            <person name="Hasing T."/>
            <person name="Tang H."/>
            <person name="Brym M."/>
            <person name="Khazi F."/>
            <person name="Huang T."/>
            <person name="Chambers A.H."/>
        </authorList>
    </citation>
    <scope>NUCLEOTIDE SEQUENCE [LARGE SCALE GENOMIC DNA]</scope>
    <source>
        <tissue evidence="3">Leaf</tissue>
    </source>
</reference>
<organism evidence="3 5">
    <name type="scientific">Vanilla planifolia</name>
    <name type="common">Vanilla</name>
    <dbReference type="NCBI Taxonomy" id="51239"/>
    <lineage>
        <taxon>Eukaryota</taxon>
        <taxon>Viridiplantae</taxon>
        <taxon>Streptophyta</taxon>
        <taxon>Embryophyta</taxon>
        <taxon>Tracheophyta</taxon>
        <taxon>Spermatophyta</taxon>
        <taxon>Magnoliopsida</taxon>
        <taxon>Liliopsida</taxon>
        <taxon>Asparagales</taxon>
        <taxon>Orchidaceae</taxon>
        <taxon>Vanilloideae</taxon>
        <taxon>Vanilleae</taxon>
        <taxon>Vanilla</taxon>
    </lineage>
</organism>
<dbReference type="Proteomes" id="UP000636800">
    <property type="component" value="Unassembled WGS sequence"/>
</dbReference>
<dbReference type="SUPFAM" id="SSF53300">
    <property type="entry name" value="vWA-like"/>
    <property type="match status" value="1"/>
</dbReference>
<keyword evidence="1" id="KW-0862">Zinc</keyword>
<dbReference type="InterPro" id="IPR001841">
    <property type="entry name" value="Znf_RING"/>
</dbReference>
<dbReference type="SMART" id="SM00184">
    <property type="entry name" value="RING"/>
    <property type="match status" value="1"/>
</dbReference>
<dbReference type="AlphaFoldDB" id="A0A835PHN5"/>
<keyword evidence="1" id="KW-0479">Metal-binding</keyword>
<gene>
    <name evidence="4" type="ORF">HPP92_025879</name>
    <name evidence="3" type="ORF">HPP92_026163</name>
</gene>
<name>A0A835PHN5_VANPL</name>
<dbReference type="InterPro" id="IPR013083">
    <property type="entry name" value="Znf_RING/FYVE/PHD"/>
</dbReference>
<dbReference type="EMBL" id="JADCNL010000030">
    <property type="protein sequence ID" value="KAG0452039.1"/>
    <property type="molecule type" value="Genomic_DNA"/>
</dbReference>
<dbReference type="PANTHER" id="PTHR10579">
    <property type="entry name" value="CALCIUM-ACTIVATED CHLORIDE CHANNEL REGULATOR"/>
    <property type="match status" value="1"/>
</dbReference>
<dbReference type="Pfam" id="PF13639">
    <property type="entry name" value="zf-RING_2"/>
    <property type="match status" value="1"/>
</dbReference>
<dbReference type="InterPro" id="IPR051266">
    <property type="entry name" value="CLCR"/>
</dbReference>
<proteinExistence type="predicted"/>
<comment type="caution">
    <text evidence="3">The sequence shown here is derived from an EMBL/GenBank/DDBJ whole genome shotgun (WGS) entry which is preliminary data.</text>
</comment>
<keyword evidence="5" id="KW-1185">Reference proteome</keyword>
<protein>
    <recommendedName>
        <fullName evidence="2">RING-type domain-containing protein</fullName>
    </recommendedName>
</protein>
<dbReference type="InterPro" id="IPR036465">
    <property type="entry name" value="vWFA_dom_sf"/>
</dbReference>
<sequence length="472" mass="52501">MGGGASSLYSSVADKIRFPCASFADGDHPSRQTPSTILNSLAPGSLEIEGRGQVKENSNLSAKNLCTICLEPLGISADRREISDIFTANCSHSFHLVCIASNVRHGSVTCPICRSHWHNLPHSLLLASRPQPSISSDPILRILDDSIATSRVNRRSSLRLARYDDDDPTDPHAFSSILCHHRLHLSLSQPFVGPSVPASASLFVRLAPQLPTDLVLVATPNGSHLRLLKQAIALAVFSLRPMDRLALVTCSPTVATRAFALRRMSSHGKRMALQVIDRLFHLGEAHPGEGIEKAFRILEDRTHRNPISCVLHLSDSPVPRAEEQQSPFKVHFFHVGFGFGGSSGFVMHEFEEFLARLLGGEVNDVQLRIGEERSVVRLEDLRCYEERRIPVEVPCNSKFVYISYSYKEGLHQERVVTGDAVVAYGEKGDNCSEDGDWSSRVCPRRRSCAERWDYLDPFMARRWAKHLHGCRT</sequence>
<dbReference type="PROSITE" id="PS50089">
    <property type="entry name" value="ZF_RING_2"/>
    <property type="match status" value="1"/>
</dbReference>
<accession>A0A835PHN5</accession>
<dbReference type="Gene3D" id="3.40.50.410">
    <property type="entry name" value="von Willebrand factor, type A domain"/>
    <property type="match status" value="1"/>
</dbReference>
<evidence type="ECO:0000313" key="6">
    <source>
        <dbReference type="Proteomes" id="UP000639772"/>
    </source>
</evidence>
<dbReference type="SUPFAM" id="SSF57850">
    <property type="entry name" value="RING/U-box"/>
    <property type="match status" value="1"/>
</dbReference>
<keyword evidence="1" id="KW-0863">Zinc-finger</keyword>